<dbReference type="InterPro" id="IPR017946">
    <property type="entry name" value="PLC-like_Pdiesterase_TIM-brl"/>
</dbReference>
<evidence type="ECO:0000313" key="6">
    <source>
        <dbReference type="EMBL" id="EDO32047.1"/>
    </source>
</evidence>
<dbReference type="GO" id="GO:0006629">
    <property type="term" value="P:lipid metabolic process"/>
    <property type="evidence" value="ECO:0007669"/>
    <property type="project" value="InterPro"/>
</dbReference>
<dbReference type="Gene3D" id="3.20.20.190">
    <property type="entry name" value="Phosphatidylinositol (PI) phosphodiesterase"/>
    <property type="match status" value="1"/>
</dbReference>
<accession>A7SW67</accession>
<dbReference type="InParanoid" id="A7SW67"/>
<reference evidence="6 7" key="1">
    <citation type="journal article" date="2007" name="Science">
        <title>Sea anemone genome reveals ancestral eumetazoan gene repertoire and genomic organization.</title>
        <authorList>
            <person name="Putnam N.H."/>
            <person name="Srivastava M."/>
            <person name="Hellsten U."/>
            <person name="Dirks B."/>
            <person name="Chapman J."/>
            <person name="Salamov A."/>
            <person name="Terry A."/>
            <person name="Shapiro H."/>
            <person name="Lindquist E."/>
            <person name="Kapitonov V.V."/>
            <person name="Jurka J."/>
            <person name="Genikhovich G."/>
            <person name="Grigoriev I.V."/>
            <person name="Lucas S.M."/>
            <person name="Steele R.E."/>
            <person name="Finnerty J.R."/>
            <person name="Technau U."/>
            <person name="Martindale M.Q."/>
            <person name="Rokhsar D.S."/>
        </authorList>
    </citation>
    <scope>NUCLEOTIDE SEQUENCE [LARGE SCALE GENOMIC DNA]</scope>
    <source>
        <strain evidence="7">CH2 X CH6</strain>
    </source>
</reference>
<evidence type="ECO:0000256" key="3">
    <source>
        <dbReference type="ARBA" id="ARBA00022989"/>
    </source>
</evidence>
<dbReference type="InterPro" id="IPR001304">
    <property type="entry name" value="C-type_lectin-like"/>
</dbReference>
<name>A7SW67_NEMVE</name>
<dbReference type="PhylomeDB" id="A7SW67"/>
<dbReference type="PANTHER" id="PTHR35518:SF2">
    <property type="entry name" value="MAINTENANCE OF TELOMERE CAPPING PROTEIN 6"/>
    <property type="match status" value="1"/>
</dbReference>
<evidence type="ECO:0000256" key="4">
    <source>
        <dbReference type="ARBA" id="ARBA00023136"/>
    </source>
</evidence>
<gene>
    <name evidence="6" type="ORF">NEMVEDRAFT_v1g134914</name>
</gene>
<dbReference type="OMA" id="TANIPEM"/>
<dbReference type="CDD" id="cd08590">
    <property type="entry name" value="PI-PLCc_Rv2075c_like"/>
    <property type="match status" value="1"/>
</dbReference>
<keyword evidence="2" id="KW-0812">Transmembrane</keyword>
<proteinExistence type="predicted"/>
<evidence type="ECO:0000259" key="5">
    <source>
        <dbReference type="PROSITE" id="PS50041"/>
    </source>
</evidence>
<feature type="domain" description="C-type lectin" evidence="5">
    <location>
        <begin position="303"/>
        <end position="341"/>
    </location>
</feature>
<dbReference type="Pfam" id="PF26178">
    <property type="entry name" value="PI-PLC_cat"/>
    <property type="match status" value="1"/>
</dbReference>
<organism evidence="6 7">
    <name type="scientific">Nematostella vectensis</name>
    <name type="common">Starlet sea anemone</name>
    <dbReference type="NCBI Taxonomy" id="45351"/>
    <lineage>
        <taxon>Eukaryota</taxon>
        <taxon>Metazoa</taxon>
        <taxon>Cnidaria</taxon>
        <taxon>Anthozoa</taxon>
        <taxon>Hexacorallia</taxon>
        <taxon>Actiniaria</taxon>
        <taxon>Edwardsiidae</taxon>
        <taxon>Nematostella</taxon>
    </lineage>
</organism>
<dbReference type="SUPFAM" id="SSF51695">
    <property type="entry name" value="PLC-like phosphodiesterases"/>
    <property type="match status" value="1"/>
</dbReference>
<dbReference type="SUPFAM" id="SSF56436">
    <property type="entry name" value="C-type lectin-like"/>
    <property type="match status" value="1"/>
</dbReference>
<dbReference type="InterPro" id="IPR016187">
    <property type="entry name" value="CTDL_fold"/>
</dbReference>
<dbReference type="GO" id="GO:0016020">
    <property type="term" value="C:membrane"/>
    <property type="evidence" value="ECO:0007669"/>
    <property type="project" value="UniProtKB-SubCell"/>
</dbReference>
<dbReference type="STRING" id="45351.A7SW67"/>
<keyword evidence="3" id="KW-1133">Transmembrane helix</keyword>
<dbReference type="eggNOG" id="ENOG502QRWP">
    <property type="taxonomic scope" value="Eukaryota"/>
</dbReference>
<evidence type="ECO:0000256" key="2">
    <source>
        <dbReference type="ARBA" id="ARBA00022692"/>
    </source>
</evidence>
<dbReference type="GO" id="GO:0008081">
    <property type="term" value="F:phosphoric diester hydrolase activity"/>
    <property type="evidence" value="ECO:0007669"/>
    <property type="project" value="InterPro"/>
</dbReference>
<evidence type="ECO:0000256" key="1">
    <source>
        <dbReference type="ARBA" id="ARBA00004370"/>
    </source>
</evidence>
<sequence>LSSLANCTACGYKGICRKGSARVKPWLAFALKTQRELQSNASFEKYQMLAAHNAFNDRSDGYGEMDDCRWPPPYHGVCIDFANQEFSFTDLLDMGVRALEIDPWWCFGKIRMSHAHDHAYLGCSPWDREFHYGIQEIAEWIKRNPKEVVRIYLEDSGSHTKGHDDLINGPIKDYLGDKVLTPNDTLVYFNGRWPTVSEMRKLGKTVVVATGNLYNHKGMYIHKSYWQEMTYNKFLSQANCSAMGNNSIPIRVYSDSTKYGPFWNGPWKTGTILNYMDFLKCGVTYPAADQVNPHLLATAVFTWAEGEPSTKLQTDTCVLLCGGDKRWHVADCSEKHHFACMSSHDVFKWLISAVSGPYNEPICPDGYQFGLPQTARHSVILQEALGDNDVWINLTPFIPLLQDISQ</sequence>
<comment type="subcellular location">
    <subcellularLocation>
        <location evidence="1">Membrane</location>
    </subcellularLocation>
</comment>
<dbReference type="InterPro" id="IPR051008">
    <property type="entry name" value="Telomere_Capping_Maintenance"/>
</dbReference>
<dbReference type="EMBL" id="DS469853">
    <property type="protein sequence ID" value="EDO32047.1"/>
    <property type="molecule type" value="Genomic_DNA"/>
</dbReference>
<keyword evidence="7" id="KW-1185">Reference proteome</keyword>
<dbReference type="HOGENOM" id="CLU_549696_0_0_1"/>
<protein>
    <recommendedName>
        <fullName evidence="5">C-type lectin domain-containing protein</fullName>
    </recommendedName>
</protein>
<keyword evidence="4" id="KW-0472">Membrane</keyword>
<dbReference type="PANTHER" id="PTHR35518">
    <property type="entry name" value="MAINTENANCE OF TELOMOERE CAPPING"/>
    <property type="match status" value="1"/>
</dbReference>
<dbReference type="AlphaFoldDB" id="A7SW67"/>
<dbReference type="Proteomes" id="UP000001593">
    <property type="component" value="Unassembled WGS sequence"/>
</dbReference>
<dbReference type="PROSITE" id="PS50041">
    <property type="entry name" value="C_TYPE_LECTIN_2"/>
    <property type="match status" value="1"/>
</dbReference>
<evidence type="ECO:0000313" key="7">
    <source>
        <dbReference type="Proteomes" id="UP000001593"/>
    </source>
</evidence>
<feature type="non-terminal residue" evidence="6">
    <location>
        <position position="1"/>
    </location>
</feature>